<proteinExistence type="predicted"/>
<protein>
    <recommendedName>
        <fullName evidence="3">DUF4132 domain-containing protein</fullName>
    </recommendedName>
</protein>
<evidence type="ECO:0000313" key="1">
    <source>
        <dbReference type="EMBL" id="NKI30374.1"/>
    </source>
</evidence>
<organism evidence="1 2">
    <name type="scientific">Croceivirga thetidis</name>
    <dbReference type="NCBI Taxonomy" id="2721623"/>
    <lineage>
        <taxon>Bacteria</taxon>
        <taxon>Pseudomonadati</taxon>
        <taxon>Bacteroidota</taxon>
        <taxon>Flavobacteriia</taxon>
        <taxon>Flavobacteriales</taxon>
        <taxon>Flavobacteriaceae</taxon>
        <taxon>Croceivirga</taxon>
    </lineage>
</organism>
<accession>A0ABX1GL63</accession>
<reference evidence="1 2" key="1">
    <citation type="submission" date="2020-04" db="EMBL/GenBank/DDBJ databases">
        <authorList>
            <person name="Yoon J."/>
        </authorList>
    </citation>
    <scope>NUCLEOTIDE SEQUENCE [LARGE SCALE GENOMIC DNA]</scope>
    <source>
        <strain evidence="1 2">DJ-13</strain>
    </source>
</reference>
<evidence type="ECO:0008006" key="3">
    <source>
        <dbReference type="Google" id="ProtNLM"/>
    </source>
</evidence>
<dbReference type="RefSeq" id="WP_168550628.1">
    <property type="nucleotide sequence ID" value="NZ_JAAWWL010000001.1"/>
</dbReference>
<sequence>MSNQIHFITQYLAMAGKRFLEPKPDDSHTNLCFNSENKSFETWSLNQNGLKLQFDLPDFRLQWSTGTSFELDGKTHATVVQWLESSANEFDFNKPYNFELHYELPFKWDDSFTFEMPDNSLLRSEIELRTMANNALQEFLTENNLSSAIRIWPHHFDTGAFVLLEGTEKSVGMGMAIPDTLLDEHYLYLSGYVGHNGIDTSNFNPLSLGQWKNEGFKGAVLPVSDISQNHAVQFLNEALSQYKK</sequence>
<comment type="caution">
    <text evidence="1">The sequence shown here is derived from an EMBL/GenBank/DDBJ whole genome shotgun (WGS) entry which is preliminary data.</text>
</comment>
<dbReference type="Proteomes" id="UP000718451">
    <property type="component" value="Unassembled WGS sequence"/>
</dbReference>
<name>A0ABX1GL63_9FLAO</name>
<gene>
    <name evidence="1" type="ORF">HCU67_00340</name>
</gene>
<keyword evidence="2" id="KW-1185">Reference proteome</keyword>
<dbReference type="EMBL" id="JAAWWL010000001">
    <property type="protein sequence ID" value="NKI30374.1"/>
    <property type="molecule type" value="Genomic_DNA"/>
</dbReference>
<evidence type="ECO:0000313" key="2">
    <source>
        <dbReference type="Proteomes" id="UP000718451"/>
    </source>
</evidence>